<dbReference type="GO" id="GO:0005886">
    <property type="term" value="C:plasma membrane"/>
    <property type="evidence" value="ECO:0007669"/>
    <property type="project" value="TreeGrafter"/>
</dbReference>
<dbReference type="PANTHER" id="PTHR11216:SF170">
    <property type="entry name" value="DYNAMIN ASSOCIATED PROTEIN 160, ISOFORM D"/>
    <property type="match status" value="1"/>
</dbReference>
<feature type="region of interest" description="Disordered" evidence="1">
    <location>
        <begin position="406"/>
        <end position="550"/>
    </location>
</feature>
<evidence type="ECO:0000259" key="2">
    <source>
        <dbReference type="PROSITE" id="PS50031"/>
    </source>
</evidence>
<dbReference type="InterPro" id="IPR011992">
    <property type="entry name" value="EF-hand-dom_pair"/>
</dbReference>
<dbReference type="CDD" id="cd00052">
    <property type="entry name" value="EH"/>
    <property type="match status" value="1"/>
</dbReference>
<dbReference type="GO" id="GO:0005509">
    <property type="term" value="F:calcium ion binding"/>
    <property type="evidence" value="ECO:0007669"/>
    <property type="project" value="InterPro"/>
</dbReference>
<dbReference type="InterPro" id="IPR002048">
    <property type="entry name" value="EF_hand_dom"/>
</dbReference>
<dbReference type="Proteomes" id="UP000192578">
    <property type="component" value="Unassembled WGS sequence"/>
</dbReference>
<dbReference type="SUPFAM" id="SSF47473">
    <property type="entry name" value="EF-hand"/>
    <property type="match status" value="1"/>
</dbReference>
<feature type="region of interest" description="Disordered" evidence="1">
    <location>
        <begin position="242"/>
        <end position="303"/>
    </location>
</feature>
<dbReference type="InterPro" id="IPR000261">
    <property type="entry name" value="EH_dom"/>
</dbReference>
<dbReference type="SMART" id="SM00027">
    <property type="entry name" value="EH"/>
    <property type="match status" value="1"/>
</dbReference>
<gene>
    <name evidence="4" type="ORF">BV898_13154</name>
</gene>
<evidence type="ECO:0000256" key="1">
    <source>
        <dbReference type="SAM" id="MobiDB-lite"/>
    </source>
</evidence>
<feature type="compositionally biased region" description="Low complexity" evidence="1">
    <location>
        <begin position="11"/>
        <end position="22"/>
    </location>
</feature>
<feature type="compositionally biased region" description="Basic and acidic residues" evidence="1">
    <location>
        <begin position="242"/>
        <end position="256"/>
    </location>
</feature>
<feature type="compositionally biased region" description="Gly residues" evidence="1">
    <location>
        <begin position="534"/>
        <end position="544"/>
    </location>
</feature>
<dbReference type="PANTHER" id="PTHR11216">
    <property type="entry name" value="EH DOMAIN"/>
    <property type="match status" value="1"/>
</dbReference>
<dbReference type="PROSITE" id="PS50031">
    <property type="entry name" value="EH"/>
    <property type="match status" value="1"/>
</dbReference>
<dbReference type="Gene3D" id="1.10.287.1490">
    <property type="match status" value="1"/>
</dbReference>
<feature type="compositionally biased region" description="Basic and acidic residues" evidence="1">
    <location>
        <begin position="269"/>
        <end position="303"/>
    </location>
</feature>
<feature type="region of interest" description="Disordered" evidence="1">
    <location>
        <begin position="1"/>
        <end position="31"/>
    </location>
</feature>
<proteinExistence type="predicted"/>
<dbReference type="AlphaFoldDB" id="A0A1W0WBJ9"/>
<feature type="compositionally biased region" description="Polar residues" evidence="1">
    <location>
        <begin position="258"/>
        <end position="268"/>
    </location>
</feature>
<dbReference type="EMBL" id="MTYJ01000141">
    <property type="protein sequence ID" value="OQV12589.1"/>
    <property type="molecule type" value="Genomic_DNA"/>
</dbReference>
<feature type="domain" description="EF-hand" evidence="3">
    <location>
        <begin position="63"/>
        <end position="98"/>
    </location>
</feature>
<keyword evidence="4" id="KW-0675">Receptor</keyword>
<dbReference type="PROSITE" id="PS50222">
    <property type="entry name" value="EF_HAND_2"/>
    <property type="match status" value="1"/>
</dbReference>
<dbReference type="Gene3D" id="1.10.238.10">
    <property type="entry name" value="EF-hand"/>
    <property type="match status" value="1"/>
</dbReference>
<keyword evidence="5" id="KW-1185">Reference proteome</keyword>
<organism evidence="4 5">
    <name type="scientific">Hypsibius exemplaris</name>
    <name type="common">Freshwater tardigrade</name>
    <dbReference type="NCBI Taxonomy" id="2072580"/>
    <lineage>
        <taxon>Eukaryota</taxon>
        <taxon>Metazoa</taxon>
        <taxon>Ecdysozoa</taxon>
        <taxon>Tardigrada</taxon>
        <taxon>Eutardigrada</taxon>
        <taxon>Parachela</taxon>
        <taxon>Hypsibioidea</taxon>
        <taxon>Hypsibiidae</taxon>
        <taxon>Hypsibius</taxon>
    </lineage>
</organism>
<dbReference type="GO" id="GO:0006897">
    <property type="term" value="P:endocytosis"/>
    <property type="evidence" value="ECO:0007669"/>
    <property type="project" value="TreeGrafter"/>
</dbReference>
<sequence length="576" mass="62404">MADPFGSSADNFNNFQNPNQQQSFGMQQPRTSFDMGSSFNSNPNLALAPAGLPLLAVWSVPQPEKAKADQLFGNIDQDRDGLVNGMECKPMFLQSGLQPGVLAQIWALCDIRKNGVLNAEQFALAVHLIQLKLRQGVDPPVSLPPDLVPPSMRMYVTQFPVPSALLQQPELVDDDEGGDEGLKKELQDLEEEIAGIRRDKAQIVQDVEGRKAEMQMRQTELQNLAKELDALQAAAKQLDTQRGEAQKRLDDLDGQKGRLQTSVTSLTQEIERERERTKELKAELERRQMGQKEQDEEVTRKKRELQKLKQDEAAMQQKLDQQKNHLLALERCITDGDVKISQLEGHVSKVEELNQTLKEAIGQFDAALASNDVASINPTYLQKSVVELTFNASHVNLDPITPIALAQQQQQHHFPDPAAHSFDDPFQGEDPFAKAGSGFGGAAAAEDPWGASPFGASTSDSFGAFGGGFGQQGPESPLPALPPKKTQQSPGPATGATRNPPPRPAPPKAAGKSASSGKREQAAPARDAFEGDPWGSGGGSGGVIDGTTGNVGYNFPAFEQPAPANFATDFDDFAKF</sequence>
<dbReference type="Pfam" id="PF12763">
    <property type="entry name" value="EH"/>
    <property type="match status" value="1"/>
</dbReference>
<dbReference type="GO" id="GO:0005737">
    <property type="term" value="C:cytoplasm"/>
    <property type="evidence" value="ECO:0007669"/>
    <property type="project" value="TreeGrafter"/>
</dbReference>
<name>A0A1W0WBJ9_HYPEX</name>
<dbReference type="OrthoDB" id="524326at2759"/>
<accession>A0A1W0WBJ9</accession>
<protein>
    <submittedName>
        <fullName evidence="4">Epidermal growth factor receptor substrate 15-like 1</fullName>
    </submittedName>
</protein>
<feature type="domain" description="EH" evidence="2">
    <location>
        <begin position="64"/>
        <end position="154"/>
    </location>
</feature>
<evidence type="ECO:0000259" key="3">
    <source>
        <dbReference type="PROSITE" id="PS50222"/>
    </source>
</evidence>
<dbReference type="GO" id="GO:0016197">
    <property type="term" value="P:endosomal transport"/>
    <property type="evidence" value="ECO:0007669"/>
    <property type="project" value="TreeGrafter"/>
</dbReference>
<feature type="compositionally biased region" description="Low complexity" evidence="1">
    <location>
        <begin position="454"/>
        <end position="463"/>
    </location>
</feature>
<evidence type="ECO:0000313" key="5">
    <source>
        <dbReference type="Proteomes" id="UP000192578"/>
    </source>
</evidence>
<comment type="caution">
    <text evidence="4">The sequence shown here is derived from an EMBL/GenBank/DDBJ whole genome shotgun (WGS) entry which is preliminary data.</text>
</comment>
<reference evidence="5" key="1">
    <citation type="submission" date="2017-01" db="EMBL/GenBank/DDBJ databases">
        <title>Comparative genomics of anhydrobiosis in the tardigrade Hypsibius dujardini.</title>
        <authorList>
            <person name="Yoshida Y."/>
            <person name="Koutsovoulos G."/>
            <person name="Laetsch D."/>
            <person name="Stevens L."/>
            <person name="Kumar S."/>
            <person name="Horikawa D."/>
            <person name="Ishino K."/>
            <person name="Komine S."/>
            <person name="Tomita M."/>
            <person name="Blaxter M."/>
            <person name="Arakawa K."/>
        </authorList>
    </citation>
    <scope>NUCLEOTIDE SEQUENCE [LARGE SCALE GENOMIC DNA]</scope>
    <source>
        <strain evidence="5">Z151</strain>
    </source>
</reference>
<evidence type="ECO:0000313" key="4">
    <source>
        <dbReference type="EMBL" id="OQV12589.1"/>
    </source>
</evidence>